<dbReference type="SUPFAM" id="SSF57756">
    <property type="entry name" value="Retrovirus zinc finger-like domains"/>
    <property type="match status" value="1"/>
</dbReference>
<dbReference type="Gene3D" id="4.10.60.10">
    <property type="entry name" value="Zinc finger, CCHC-type"/>
    <property type="match status" value="1"/>
</dbReference>
<evidence type="ECO:0000256" key="1">
    <source>
        <dbReference type="PROSITE-ProRule" id="PRU00047"/>
    </source>
</evidence>
<feature type="coiled-coil region" evidence="2">
    <location>
        <begin position="21"/>
        <end position="55"/>
    </location>
</feature>
<reference evidence="4" key="2">
    <citation type="submission" date="2025-05" db="UniProtKB">
        <authorList>
            <consortium name="EnsemblMetazoa"/>
        </authorList>
    </citation>
    <scope>IDENTIFICATION</scope>
    <source>
        <strain evidence="4">Foshan</strain>
    </source>
</reference>
<name>A0ABM1Z2C2_AEDAL</name>
<dbReference type="InterPro" id="IPR001878">
    <property type="entry name" value="Znf_CCHC"/>
</dbReference>
<reference evidence="5" key="1">
    <citation type="journal article" date="2015" name="Proc. Natl. Acad. Sci. U.S.A.">
        <title>Genome sequence of the Asian Tiger mosquito, Aedes albopictus, reveals insights into its biology, genetics, and evolution.</title>
        <authorList>
            <person name="Chen X.G."/>
            <person name="Jiang X."/>
            <person name="Gu J."/>
            <person name="Xu M."/>
            <person name="Wu Y."/>
            <person name="Deng Y."/>
            <person name="Zhang C."/>
            <person name="Bonizzoni M."/>
            <person name="Dermauw W."/>
            <person name="Vontas J."/>
            <person name="Armbruster P."/>
            <person name="Huang X."/>
            <person name="Yang Y."/>
            <person name="Zhang H."/>
            <person name="He W."/>
            <person name="Peng H."/>
            <person name="Liu Y."/>
            <person name="Wu K."/>
            <person name="Chen J."/>
            <person name="Lirakis M."/>
            <person name="Topalis P."/>
            <person name="Van Leeuwen T."/>
            <person name="Hall A.B."/>
            <person name="Jiang X."/>
            <person name="Thorpe C."/>
            <person name="Mueller R.L."/>
            <person name="Sun C."/>
            <person name="Waterhouse R.M."/>
            <person name="Yan G."/>
            <person name="Tu Z.J."/>
            <person name="Fang X."/>
            <person name="James A.A."/>
        </authorList>
    </citation>
    <scope>NUCLEOTIDE SEQUENCE [LARGE SCALE GENOMIC DNA]</scope>
    <source>
        <strain evidence="5">Foshan</strain>
    </source>
</reference>
<organism evidence="4 5">
    <name type="scientific">Aedes albopictus</name>
    <name type="common">Asian tiger mosquito</name>
    <name type="synonym">Stegomyia albopicta</name>
    <dbReference type="NCBI Taxonomy" id="7160"/>
    <lineage>
        <taxon>Eukaryota</taxon>
        <taxon>Metazoa</taxon>
        <taxon>Ecdysozoa</taxon>
        <taxon>Arthropoda</taxon>
        <taxon>Hexapoda</taxon>
        <taxon>Insecta</taxon>
        <taxon>Pterygota</taxon>
        <taxon>Neoptera</taxon>
        <taxon>Endopterygota</taxon>
        <taxon>Diptera</taxon>
        <taxon>Nematocera</taxon>
        <taxon>Culicoidea</taxon>
        <taxon>Culicidae</taxon>
        <taxon>Culicinae</taxon>
        <taxon>Aedini</taxon>
        <taxon>Aedes</taxon>
        <taxon>Stegomyia</taxon>
    </lineage>
</organism>
<evidence type="ECO:0000313" key="5">
    <source>
        <dbReference type="Proteomes" id="UP000069940"/>
    </source>
</evidence>
<dbReference type="GeneID" id="134288204"/>
<dbReference type="RefSeq" id="XP_062708246.1">
    <property type="nucleotide sequence ID" value="XM_062852262.1"/>
</dbReference>
<dbReference type="Proteomes" id="UP000069940">
    <property type="component" value="Unassembled WGS sequence"/>
</dbReference>
<keyword evidence="1" id="KW-0863">Zinc-finger</keyword>
<dbReference type="EnsemblMetazoa" id="AALFPA23_014351.R20857">
    <property type="protein sequence ID" value="AALFPA23_014351.P20857"/>
    <property type="gene ID" value="AALFPA23_014351"/>
</dbReference>
<proteinExistence type="predicted"/>
<evidence type="ECO:0000256" key="2">
    <source>
        <dbReference type="SAM" id="Coils"/>
    </source>
</evidence>
<feature type="domain" description="CCHC-type" evidence="3">
    <location>
        <begin position="371"/>
        <end position="386"/>
    </location>
</feature>
<keyword evidence="1" id="KW-0479">Metal-binding</keyword>
<keyword evidence="5" id="KW-1185">Reference proteome</keyword>
<dbReference type="Pfam" id="PF00098">
    <property type="entry name" value="zf-CCHC"/>
    <property type="match status" value="1"/>
</dbReference>
<protein>
    <recommendedName>
        <fullName evidence="3">CCHC-type domain-containing protein</fullName>
    </recommendedName>
</protein>
<evidence type="ECO:0000259" key="3">
    <source>
        <dbReference type="PROSITE" id="PS50158"/>
    </source>
</evidence>
<dbReference type="SMART" id="SM00343">
    <property type="entry name" value="ZnF_C2HC"/>
    <property type="match status" value="2"/>
</dbReference>
<sequence length="433" mass="49308">MENVERDDDNGAVIHVVRESKSTMKKRLRAALDENESLRARIARLEESVLDKQTDCEEDFSEDDTDVMTVDKMSENRDEPAVPRNDVSLLTTMSSWTLSTINIPECTPSEGESEIDKRAYEYWKDTFISSIRLINATDELTLFGLFKVKAGPKLREIYQTTVSVPEMSSEITNPFSNAMERLDEYFGSRTYILAQRGKLMNMAQAPSEQSIQFVRRVGTAAKLCNYTDEEEMEAVVRVITKGALDARVRVLAHRNWVRQGSMKDLIDLVRDRELEKANEEEFQRSHSQQECKTIAAFSQQPRQTQNNYRSNFSENWRFGLRGRHGSYRGRGRGLPNRGFQHNRVHGSGNNCWRCGSIYHHPNQCPVIQKVCRNCGKVGHIARVCSEAVGQAGPSGSRKRRNELREEAVNSKIAAIEDAGDMKDEVREVEDVSS</sequence>
<evidence type="ECO:0000313" key="4">
    <source>
        <dbReference type="EnsemblMetazoa" id="AALFPA23_014351.P20857"/>
    </source>
</evidence>
<keyword evidence="2" id="KW-0175">Coiled coil</keyword>
<dbReference type="InterPro" id="IPR036875">
    <property type="entry name" value="Znf_CCHC_sf"/>
</dbReference>
<keyword evidence="1" id="KW-0862">Zinc</keyword>
<dbReference type="PROSITE" id="PS50158">
    <property type="entry name" value="ZF_CCHC"/>
    <property type="match status" value="1"/>
</dbReference>
<accession>A0ABM1Z2C2</accession>